<dbReference type="Proteomes" id="UP000319103">
    <property type="component" value="Unassembled WGS sequence"/>
</dbReference>
<comment type="caution">
    <text evidence="2">The sequence shown here is derived from an EMBL/GenBank/DDBJ whole genome shotgun (WGS) entry which is preliminary data.</text>
</comment>
<dbReference type="Gene3D" id="3.40.50.720">
    <property type="entry name" value="NAD(P)-binding Rossmann-like Domain"/>
    <property type="match status" value="1"/>
</dbReference>
<dbReference type="EMBL" id="VIGB01000003">
    <property type="protein sequence ID" value="TQF03848.1"/>
    <property type="molecule type" value="Genomic_DNA"/>
</dbReference>
<dbReference type="AlphaFoldDB" id="A0A540W495"/>
<organism evidence="2 3">
    <name type="scientific">Kitasatospora acidiphila</name>
    <dbReference type="NCBI Taxonomy" id="2567942"/>
    <lineage>
        <taxon>Bacteria</taxon>
        <taxon>Bacillati</taxon>
        <taxon>Actinomycetota</taxon>
        <taxon>Actinomycetes</taxon>
        <taxon>Kitasatosporales</taxon>
        <taxon>Streptomycetaceae</taxon>
        <taxon>Kitasatospora</taxon>
    </lineage>
</organism>
<evidence type="ECO:0000313" key="2">
    <source>
        <dbReference type="EMBL" id="TQF03848.1"/>
    </source>
</evidence>
<dbReference type="Pfam" id="PF13561">
    <property type="entry name" value="adh_short_C2"/>
    <property type="match status" value="1"/>
</dbReference>
<dbReference type="GO" id="GO:0016616">
    <property type="term" value="F:oxidoreductase activity, acting on the CH-OH group of donors, NAD or NADP as acceptor"/>
    <property type="evidence" value="ECO:0007669"/>
    <property type="project" value="TreeGrafter"/>
</dbReference>
<evidence type="ECO:0000256" key="1">
    <source>
        <dbReference type="ARBA" id="ARBA00006484"/>
    </source>
</evidence>
<dbReference type="SUPFAM" id="SSF51735">
    <property type="entry name" value="NAD(P)-binding Rossmann-fold domains"/>
    <property type="match status" value="1"/>
</dbReference>
<reference evidence="2 3" key="1">
    <citation type="submission" date="2019-06" db="EMBL/GenBank/DDBJ databases">
        <title>Description of Kitasatospora acidophila sp. nov. isolated from pine grove soil, and reclassification of Streptomyces novaecaesareae to Kitasatospora novaeceasareae comb. nov.</title>
        <authorList>
            <person name="Kim M.J."/>
        </authorList>
    </citation>
    <scope>NUCLEOTIDE SEQUENCE [LARGE SCALE GENOMIC DNA]</scope>
    <source>
        <strain evidence="2 3">MMS16-CNU292</strain>
    </source>
</reference>
<dbReference type="PRINTS" id="PR00081">
    <property type="entry name" value="GDHRDH"/>
</dbReference>
<keyword evidence="3" id="KW-1185">Reference proteome</keyword>
<dbReference type="InterPro" id="IPR036291">
    <property type="entry name" value="NAD(P)-bd_dom_sf"/>
</dbReference>
<dbReference type="PANTHER" id="PTHR42760">
    <property type="entry name" value="SHORT-CHAIN DEHYDROGENASES/REDUCTASES FAMILY MEMBER"/>
    <property type="match status" value="1"/>
</dbReference>
<dbReference type="OrthoDB" id="9804774at2"/>
<evidence type="ECO:0000313" key="3">
    <source>
        <dbReference type="Proteomes" id="UP000319103"/>
    </source>
</evidence>
<dbReference type="InterPro" id="IPR002347">
    <property type="entry name" value="SDR_fam"/>
</dbReference>
<comment type="similarity">
    <text evidence="1">Belongs to the short-chain dehydrogenases/reductases (SDR) family.</text>
</comment>
<dbReference type="GO" id="GO:0030497">
    <property type="term" value="P:fatty acid elongation"/>
    <property type="evidence" value="ECO:0007669"/>
    <property type="project" value="TreeGrafter"/>
</dbReference>
<name>A0A540W495_9ACTN</name>
<dbReference type="PANTHER" id="PTHR42760:SF40">
    <property type="entry name" value="3-OXOACYL-[ACYL-CARRIER-PROTEIN] REDUCTASE, CHLOROPLASTIC"/>
    <property type="match status" value="1"/>
</dbReference>
<proteinExistence type="inferred from homology"/>
<sequence>MQLGKHGVTVNAIVPGFVVSDMTRLSARRLGRTFEEFEDHARQSIPVGRVGQPEDIAHTASFLVSSGAGFVSGQVVYVAGGPVD</sequence>
<protein>
    <submittedName>
        <fullName evidence="2">SDR family oxidoreductase</fullName>
    </submittedName>
</protein>
<accession>A0A540W495</accession>
<gene>
    <name evidence="2" type="ORF">E6W39_18455</name>
</gene>